<keyword evidence="10" id="KW-0575">Peroxidase</keyword>
<dbReference type="GO" id="GO:0005576">
    <property type="term" value="C:extracellular region"/>
    <property type="evidence" value="ECO:0007669"/>
    <property type="project" value="UniProtKB-SubCell"/>
</dbReference>
<dbReference type="InterPro" id="IPR005018">
    <property type="entry name" value="DOMON_domain"/>
</dbReference>
<keyword evidence="7" id="KW-0812">Transmembrane</keyword>
<dbReference type="InterPro" id="IPR008333">
    <property type="entry name" value="Cbr1-like_FAD-bd_dom"/>
</dbReference>
<dbReference type="InterPro" id="IPR001199">
    <property type="entry name" value="Cyt_B5-like_heme/steroid-bd"/>
</dbReference>
<dbReference type="Pfam" id="PF03351">
    <property type="entry name" value="DOMON"/>
    <property type="match status" value="1"/>
</dbReference>
<evidence type="ECO:0000256" key="5">
    <source>
        <dbReference type="PIRSR" id="PIRSR619791-2"/>
    </source>
</evidence>
<dbReference type="PANTHER" id="PTHR11475:SF4">
    <property type="entry name" value="CHORION PEROXIDASE"/>
    <property type="match status" value="1"/>
</dbReference>
<evidence type="ECO:0000313" key="11">
    <source>
        <dbReference type="Proteomes" id="UP000193642"/>
    </source>
</evidence>
<dbReference type="GO" id="GO:0020037">
    <property type="term" value="F:heme binding"/>
    <property type="evidence" value="ECO:0007669"/>
    <property type="project" value="InterPro"/>
</dbReference>
<keyword evidence="7" id="KW-0472">Membrane</keyword>
<reference evidence="10 11" key="1">
    <citation type="submission" date="2016-07" db="EMBL/GenBank/DDBJ databases">
        <title>Pervasive Adenine N6-methylation of Active Genes in Fungi.</title>
        <authorList>
            <consortium name="DOE Joint Genome Institute"/>
            <person name="Mondo S.J."/>
            <person name="Dannebaum R.O."/>
            <person name="Kuo R.C."/>
            <person name="Labutti K."/>
            <person name="Haridas S."/>
            <person name="Kuo A."/>
            <person name="Salamov A."/>
            <person name="Ahrendt S.R."/>
            <person name="Lipzen A."/>
            <person name="Sullivan W."/>
            <person name="Andreopoulos W.B."/>
            <person name="Clum A."/>
            <person name="Lindquist E."/>
            <person name="Daum C."/>
            <person name="Ramamoorthy G.K."/>
            <person name="Gryganskyi A."/>
            <person name="Culley D."/>
            <person name="Magnuson J.K."/>
            <person name="James T.Y."/>
            <person name="O'Malley M.A."/>
            <person name="Stajich J.E."/>
            <person name="Spatafora J.W."/>
            <person name="Visel A."/>
            <person name="Grigoriev I.V."/>
        </authorList>
    </citation>
    <scope>NUCLEOTIDE SEQUENCE [LARGE SCALE GENOMIC DNA]</scope>
    <source>
        <strain evidence="10 11">JEL800</strain>
    </source>
</reference>
<dbReference type="EMBL" id="MCGO01000015">
    <property type="protein sequence ID" value="ORY46919.1"/>
    <property type="molecule type" value="Genomic_DNA"/>
</dbReference>
<dbReference type="GO" id="GO:0046872">
    <property type="term" value="F:metal ion binding"/>
    <property type="evidence" value="ECO:0007669"/>
    <property type="project" value="UniProtKB-KW"/>
</dbReference>
<dbReference type="CDD" id="cd09631">
    <property type="entry name" value="DOMON_DOH"/>
    <property type="match status" value="1"/>
</dbReference>
<keyword evidence="5" id="KW-0479">Metal-binding</keyword>
<feature type="transmembrane region" description="Helical" evidence="7">
    <location>
        <begin position="694"/>
        <end position="714"/>
    </location>
</feature>
<comment type="caution">
    <text evidence="10">The sequence shown here is derived from an EMBL/GenBank/DDBJ whole genome shotgun (WGS) entry which is preliminary data.</text>
</comment>
<feature type="transmembrane region" description="Helical" evidence="7">
    <location>
        <begin position="735"/>
        <end position="753"/>
    </location>
</feature>
<dbReference type="PROSITE" id="PS50255">
    <property type="entry name" value="CYTOCHROME_B5_2"/>
    <property type="match status" value="1"/>
</dbReference>
<name>A0A1Y2CIR4_9FUNG</name>
<evidence type="ECO:0000259" key="8">
    <source>
        <dbReference type="PROSITE" id="PS50255"/>
    </source>
</evidence>
<evidence type="ECO:0000256" key="1">
    <source>
        <dbReference type="ARBA" id="ARBA00004613"/>
    </source>
</evidence>
<feature type="domain" description="DOMON" evidence="9">
    <location>
        <begin position="497"/>
        <end position="618"/>
    </location>
</feature>
<feature type="binding site" description="axial binding residue" evidence="5">
    <location>
        <position position="278"/>
    </location>
    <ligand>
        <name>heme b</name>
        <dbReference type="ChEBI" id="CHEBI:60344"/>
    </ligand>
    <ligandPart>
        <name>Fe</name>
        <dbReference type="ChEBI" id="CHEBI:18248"/>
    </ligandPart>
</feature>
<dbReference type="Gene3D" id="3.10.120.10">
    <property type="entry name" value="Cytochrome b5-like heme/steroid binding domain"/>
    <property type="match status" value="1"/>
</dbReference>
<evidence type="ECO:0000256" key="4">
    <source>
        <dbReference type="ARBA" id="ARBA00023180"/>
    </source>
</evidence>
<keyword evidence="5" id="KW-0349">Heme</keyword>
<dbReference type="GO" id="GO:0004601">
    <property type="term" value="F:peroxidase activity"/>
    <property type="evidence" value="ECO:0007669"/>
    <property type="project" value="UniProtKB-KW"/>
</dbReference>
<dbReference type="InterPro" id="IPR017938">
    <property type="entry name" value="Riboflavin_synthase-like_b-brl"/>
</dbReference>
<dbReference type="SUPFAM" id="SSF48113">
    <property type="entry name" value="Heme-dependent peroxidases"/>
    <property type="match status" value="1"/>
</dbReference>
<proteinExistence type="predicted"/>
<sequence>MDGTGNNKQYPLWGSAGAPYLRLTPSDYGPNQSPNGKTRPNARLISNVLFGQKPFLQNSDGISDFVPAWGVMLHLDLTVLSRNSSDPYPIPVPPNDPVFNIPGSPENFIPMDRSDYTAVDNVNNLRVHPNAFTAWIDCSGLYGNSIADMNNMRSFVGGKLKSVFMEKGEFPPILPDGTFAFNIRNLNMMPQLMMNYLLFFREHNRRATVLAQRYPDWNDEQLFQRSRRWVIAIVQKITANNYITAVTGELLDPYPGYDPTVNPNIDLFFANVAFRYGHSAINQVITRIDEWGNQVREGHLLFHKAFYEKLVTQVTLYGIESILRGFATQRDQVIDTHIVSEVRNYLPLNPGHYFDLAAIGIQRARELGIPSYSKLREFFNLTKPFYWSDVTSDTSVQEILSDLYESVDDLDAYVGAFAEDKIDKNSIVSRIQRISIRDQFTRIRNGDRFWYENPGVLSPMELAELSTFTLGDMVRLNTNCTYYPNDPFITTPVSLMGTLLLSWQIRTADGYIDFRYESNATGWFGFGFGVNMLGADIYFCSNLGNGTFGVQDSWSSSTQPIPSDVSQGGINNVINPLDITSQQTYSKRVITFSRLLNTGDPFDIAITNQPMDVIFAFSDNDQLVWHGAQNRMSAKLNFYVNLNGKTALLDQGPIVSPGLKAIHGASILMTIITSNVLMAALTALVGSYGDVTFFHYKIGIAVVIAVCLTMILGYMSVKYHEEISKYGSWAERVRFIHRISGYVTYVGGLISGYFGVCDITAVLIVPVTLVAYGELILLPRARSKLRGSTDLTGLPIFTWDDINLRVGAGSKWLVIENLIYDVQKYYPSHPGGPGRILQMIGLDATNAFSGPPSRRKLASSSRSLTTKSMASFRSKSGTLNKKSQSQTQGATMVYSKGGSRLSEERNSSKQLFSEDEYGEHAHTRFAKFILAGLAIGKLRDDSERTTVTPANASVRQSMWSVTVPKGSEISTEKDMRTQQQPMLTERFTLFEFDQKFPLTDPQIKQPIYMFRFLFKTPESELVLKPGHCIMLQFVANDGKIVTRSYWPVQTVNKGGVDIIVKLIGGEMSNYLTNPYSENGTWKSLGIITDGIGLAGALHLIDYHLRNCKRDPITNKPNFQIHILTSFENENEVFGQKELGQLEASSCGALVVTMILRNSMTRTYNGLMGEITAEVVLATMPNPDFTQQWMPQEMKPGGLGVSVLAVGGGGNSSNNSGPGEGLGMFAGTTPSNVGTIFREEGLFRRKLSSGLIANDYSADPSIKATRQMSMEESGANVTSPKPSSIDTIDDVHSLAMIVCGPTNTQILVGDLLHDLGYSRVFTIHS</sequence>
<dbReference type="PRINTS" id="PR00457">
    <property type="entry name" value="ANPEROXIDASE"/>
</dbReference>
<dbReference type="STRING" id="329046.A0A1Y2CIR4"/>
<feature type="region of interest" description="Disordered" evidence="6">
    <location>
        <begin position="850"/>
        <end position="907"/>
    </location>
</feature>
<keyword evidence="7" id="KW-1133">Transmembrane helix</keyword>
<dbReference type="SUPFAM" id="SSF55856">
    <property type="entry name" value="Cytochrome b5-like heme/steroid binding domain"/>
    <property type="match status" value="1"/>
</dbReference>
<dbReference type="SMART" id="SM01117">
    <property type="entry name" value="Cyt-b5"/>
    <property type="match status" value="1"/>
</dbReference>
<keyword evidence="3" id="KW-0560">Oxidoreductase</keyword>
<dbReference type="PANTHER" id="PTHR11475">
    <property type="entry name" value="OXIDASE/PEROXIDASE"/>
    <property type="match status" value="1"/>
</dbReference>
<feature type="compositionally biased region" description="Polar residues" evidence="6">
    <location>
        <begin position="873"/>
        <end position="890"/>
    </location>
</feature>
<feature type="compositionally biased region" description="Low complexity" evidence="6">
    <location>
        <begin position="858"/>
        <end position="871"/>
    </location>
</feature>
<protein>
    <submittedName>
        <fullName evidence="10">Heme peroxidase</fullName>
    </submittedName>
</protein>
<keyword evidence="11" id="KW-1185">Reference proteome</keyword>
<comment type="subcellular location">
    <subcellularLocation>
        <location evidence="1">Secreted</location>
    </subcellularLocation>
</comment>
<dbReference type="GO" id="GO:0006979">
    <property type="term" value="P:response to oxidative stress"/>
    <property type="evidence" value="ECO:0007669"/>
    <property type="project" value="InterPro"/>
</dbReference>
<gene>
    <name evidence="10" type="ORF">BCR33DRAFT_783369</name>
</gene>
<evidence type="ECO:0000256" key="7">
    <source>
        <dbReference type="SAM" id="Phobius"/>
    </source>
</evidence>
<keyword evidence="5" id="KW-0408">Iron</keyword>
<dbReference type="Pfam" id="PF00173">
    <property type="entry name" value="Cyt-b5"/>
    <property type="match status" value="1"/>
</dbReference>
<dbReference type="Pfam" id="PF00970">
    <property type="entry name" value="FAD_binding_6"/>
    <property type="match status" value="1"/>
</dbReference>
<dbReference type="InterPro" id="IPR037120">
    <property type="entry name" value="Haem_peroxidase_sf_animal"/>
</dbReference>
<dbReference type="SUPFAM" id="SSF63380">
    <property type="entry name" value="Riboflavin synthase domain-like"/>
    <property type="match status" value="1"/>
</dbReference>
<feature type="domain" description="Cytochrome b5 heme-binding" evidence="8">
    <location>
        <begin position="794"/>
        <end position="880"/>
    </location>
</feature>
<dbReference type="Gene3D" id="3.40.50.80">
    <property type="entry name" value="Nucleotide-binding domain of ferredoxin-NADP reductase (FNR) module"/>
    <property type="match status" value="1"/>
</dbReference>
<dbReference type="InterPro" id="IPR019791">
    <property type="entry name" value="Haem_peroxidase_animal"/>
</dbReference>
<dbReference type="InterPro" id="IPR036400">
    <property type="entry name" value="Cyt_B5-like_heme/steroid_sf"/>
</dbReference>
<accession>A0A1Y2CIR4</accession>
<organism evidence="10 11">
    <name type="scientific">Rhizoclosmatium globosum</name>
    <dbReference type="NCBI Taxonomy" id="329046"/>
    <lineage>
        <taxon>Eukaryota</taxon>
        <taxon>Fungi</taxon>
        <taxon>Fungi incertae sedis</taxon>
        <taxon>Chytridiomycota</taxon>
        <taxon>Chytridiomycota incertae sedis</taxon>
        <taxon>Chytridiomycetes</taxon>
        <taxon>Chytridiales</taxon>
        <taxon>Chytriomycetaceae</taxon>
        <taxon>Rhizoclosmatium</taxon>
    </lineage>
</organism>
<feature type="transmembrane region" description="Helical" evidence="7">
    <location>
        <begin position="759"/>
        <end position="778"/>
    </location>
</feature>
<evidence type="ECO:0000256" key="6">
    <source>
        <dbReference type="SAM" id="MobiDB-lite"/>
    </source>
</evidence>
<keyword evidence="2" id="KW-0964">Secreted</keyword>
<evidence type="ECO:0000256" key="2">
    <source>
        <dbReference type="ARBA" id="ARBA00022525"/>
    </source>
</evidence>
<dbReference type="OrthoDB" id="823504at2759"/>
<feature type="transmembrane region" description="Helical" evidence="7">
    <location>
        <begin position="667"/>
        <end position="688"/>
    </location>
</feature>
<evidence type="ECO:0000313" key="10">
    <source>
        <dbReference type="EMBL" id="ORY46919.1"/>
    </source>
</evidence>
<evidence type="ECO:0000256" key="3">
    <source>
        <dbReference type="ARBA" id="ARBA00023002"/>
    </source>
</evidence>
<dbReference type="InterPro" id="IPR039261">
    <property type="entry name" value="FNR_nucleotide-bd"/>
</dbReference>
<dbReference type="InterPro" id="IPR045266">
    <property type="entry name" value="DOH_DOMON"/>
</dbReference>
<dbReference type="PROSITE" id="PS50836">
    <property type="entry name" value="DOMON"/>
    <property type="match status" value="1"/>
</dbReference>
<keyword evidence="4" id="KW-0325">Glycoprotein</keyword>
<dbReference type="InterPro" id="IPR010255">
    <property type="entry name" value="Haem_peroxidase_sf"/>
</dbReference>
<dbReference type="Gene3D" id="1.10.640.10">
    <property type="entry name" value="Haem peroxidase domain superfamily, animal type"/>
    <property type="match status" value="1"/>
</dbReference>
<dbReference type="Proteomes" id="UP000193642">
    <property type="component" value="Unassembled WGS sequence"/>
</dbReference>
<dbReference type="PROSITE" id="PS50292">
    <property type="entry name" value="PEROXIDASE_3"/>
    <property type="match status" value="1"/>
</dbReference>
<dbReference type="Pfam" id="PF03098">
    <property type="entry name" value="An_peroxidase"/>
    <property type="match status" value="1"/>
</dbReference>
<dbReference type="SMART" id="SM00664">
    <property type="entry name" value="DoH"/>
    <property type="match status" value="1"/>
</dbReference>
<evidence type="ECO:0000259" key="9">
    <source>
        <dbReference type="PROSITE" id="PS50836"/>
    </source>
</evidence>
<dbReference type="Gene3D" id="2.40.30.10">
    <property type="entry name" value="Translation factors"/>
    <property type="match status" value="1"/>
</dbReference>